<sequence>MPNYIIGPPLRSFPLNESYMFMKKKYVVLNYAPGEEKKDITNGPNRIIDGFPMLDNTIFENGIDCALDIKHNKAFIFSGNQCAKIKYAPNSTDSRLLSVFESGIDAAFTSHIEHEAYIFKGDLLPHLLKGYPCLTS</sequence>
<dbReference type="Gene3D" id="2.110.10.10">
    <property type="entry name" value="Hemopexin-like domain"/>
    <property type="match status" value="1"/>
</dbReference>
<dbReference type="STRING" id="3880.A0A072UKB1"/>
<dbReference type="Proteomes" id="UP000002051">
    <property type="component" value="Chromosome 6"/>
</dbReference>
<reference evidence="2" key="3">
    <citation type="submission" date="2015-04" db="UniProtKB">
        <authorList>
            <consortium name="EnsemblPlants"/>
        </authorList>
    </citation>
    <scope>IDENTIFICATION</scope>
    <source>
        <strain evidence="2">cv. Jemalong A17</strain>
    </source>
</reference>
<dbReference type="SUPFAM" id="SSF50923">
    <property type="entry name" value="Hemopexin-like domain"/>
    <property type="match status" value="1"/>
</dbReference>
<proteinExistence type="predicted"/>
<dbReference type="InterPro" id="IPR036375">
    <property type="entry name" value="Hemopexin-like_dom_sf"/>
</dbReference>
<evidence type="ECO:0000313" key="3">
    <source>
        <dbReference type="Proteomes" id="UP000002051"/>
    </source>
</evidence>
<dbReference type="HOGENOM" id="CLU_1878514_0_0_1"/>
<keyword evidence="3" id="KW-1185">Reference proteome</keyword>
<reference evidence="1 3" key="1">
    <citation type="journal article" date="2011" name="Nature">
        <title>The Medicago genome provides insight into the evolution of rhizobial symbioses.</title>
        <authorList>
            <person name="Young N.D."/>
            <person name="Debelle F."/>
            <person name="Oldroyd G.E."/>
            <person name="Geurts R."/>
            <person name="Cannon S.B."/>
            <person name="Udvardi M.K."/>
            <person name="Benedito V.A."/>
            <person name="Mayer K.F."/>
            <person name="Gouzy J."/>
            <person name="Schoof H."/>
            <person name="Van de Peer Y."/>
            <person name="Proost S."/>
            <person name="Cook D.R."/>
            <person name="Meyers B.C."/>
            <person name="Spannagl M."/>
            <person name="Cheung F."/>
            <person name="De Mita S."/>
            <person name="Krishnakumar V."/>
            <person name="Gundlach H."/>
            <person name="Zhou S."/>
            <person name="Mudge J."/>
            <person name="Bharti A.K."/>
            <person name="Murray J.D."/>
            <person name="Naoumkina M.A."/>
            <person name="Rosen B."/>
            <person name="Silverstein K.A."/>
            <person name="Tang H."/>
            <person name="Rombauts S."/>
            <person name="Zhao P.X."/>
            <person name="Zhou P."/>
            <person name="Barbe V."/>
            <person name="Bardou P."/>
            <person name="Bechner M."/>
            <person name="Bellec A."/>
            <person name="Berger A."/>
            <person name="Berges H."/>
            <person name="Bidwell S."/>
            <person name="Bisseling T."/>
            <person name="Choisne N."/>
            <person name="Couloux A."/>
            <person name="Denny R."/>
            <person name="Deshpande S."/>
            <person name="Dai X."/>
            <person name="Doyle J.J."/>
            <person name="Dudez A.M."/>
            <person name="Farmer A.D."/>
            <person name="Fouteau S."/>
            <person name="Franken C."/>
            <person name="Gibelin C."/>
            <person name="Gish J."/>
            <person name="Goldstein S."/>
            <person name="Gonzalez A.J."/>
            <person name="Green P.J."/>
            <person name="Hallab A."/>
            <person name="Hartog M."/>
            <person name="Hua A."/>
            <person name="Humphray S.J."/>
            <person name="Jeong D.H."/>
            <person name="Jing Y."/>
            <person name="Jocker A."/>
            <person name="Kenton S.M."/>
            <person name="Kim D.J."/>
            <person name="Klee K."/>
            <person name="Lai H."/>
            <person name="Lang C."/>
            <person name="Lin S."/>
            <person name="Macmil S.L."/>
            <person name="Magdelenat G."/>
            <person name="Matthews L."/>
            <person name="McCorrison J."/>
            <person name="Monaghan E.L."/>
            <person name="Mun J.H."/>
            <person name="Najar F.Z."/>
            <person name="Nicholson C."/>
            <person name="Noirot C."/>
            <person name="O'Bleness M."/>
            <person name="Paule C.R."/>
            <person name="Poulain J."/>
            <person name="Prion F."/>
            <person name="Qin B."/>
            <person name="Qu C."/>
            <person name="Retzel E.F."/>
            <person name="Riddle C."/>
            <person name="Sallet E."/>
            <person name="Samain S."/>
            <person name="Samson N."/>
            <person name="Sanders I."/>
            <person name="Saurat O."/>
            <person name="Scarpelli C."/>
            <person name="Schiex T."/>
            <person name="Segurens B."/>
            <person name="Severin A.J."/>
            <person name="Sherrier D.J."/>
            <person name="Shi R."/>
            <person name="Sims S."/>
            <person name="Singer S.R."/>
            <person name="Sinharoy S."/>
            <person name="Sterck L."/>
            <person name="Viollet A."/>
            <person name="Wang B.B."/>
            <person name="Wang K."/>
            <person name="Wang M."/>
            <person name="Wang X."/>
            <person name="Warfsmann J."/>
            <person name="Weissenbach J."/>
            <person name="White D.D."/>
            <person name="White J.D."/>
            <person name="Wiley G.B."/>
            <person name="Wincker P."/>
            <person name="Xing Y."/>
            <person name="Yang L."/>
            <person name="Yao Z."/>
            <person name="Ying F."/>
            <person name="Zhai J."/>
            <person name="Zhou L."/>
            <person name="Zuber A."/>
            <person name="Denarie J."/>
            <person name="Dixon R.A."/>
            <person name="May G.D."/>
            <person name="Schwartz D.C."/>
            <person name="Rogers J."/>
            <person name="Quetier F."/>
            <person name="Town C.D."/>
            <person name="Roe B.A."/>
        </authorList>
    </citation>
    <scope>NUCLEOTIDE SEQUENCE [LARGE SCALE GENOMIC DNA]</scope>
    <source>
        <strain evidence="1">A17</strain>
        <strain evidence="2 3">cv. Jemalong A17</strain>
    </source>
</reference>
<dbReference type="AlphaFoldDB" id="A0A072UKB1"/>
<dbReference type="EMBL" id="CM001222">
    <property type="protein sequence ID" value="KEH26270.1"/>
    <property type="molecule type" value="Genomic_DNA"/>
</dbReference>
<evidence type="ECO:0000313" key="2">
    <source>
        <dbReference type="EnsemblPlants" id="KEH26270"/>
    </source>
</evidence>
<evidence type="ECO:0000313" key="1">
    <source>
        <dbReference type="EMBL" id="KEH26270.1"/>
    </source>
</evidence>
<dbReference type="EnsemblPlants" id="KEH26270">
    <property type="protein sequence ID" value="KEH26270"/>
    <property type="gene ID" value="MTR_6g049040"/>
</dbReference>
<name>A0A072UKB1_MEDTR</name>
<accession>A0A072UKB1</accession>
<organism evidence="1 3">
    <name type="scientific">Medicago truncatula</name>
    <name type="common">Barrel medic</name>
    <name type="synonym">Medicago tribuloides</name>
    <dbReference type="NCBI Taxonomy" id="3880"/>
    <lineage>
        <taxon>Eukaryota</taxon>
        <taxon>Viridiplantae</taxon>
        <taxon>Streptophyta</taxon>
        <taxon>Embryophyta</taxon>
        <taxon>Tracheophyta</taxon>
        <taxon>Spermatophyta</taxon>
        <taxon>Magnoliopsida</taxon>
        <taxon>eudicotyledons</taxon>
        <taxon>Gunneridae</taxon>
        <taxon>Pentapetalae</taxon>
        <taxon>rosids</taxon>
        <taxon>fabids</taxon>
        <taxon>Fabales</taxon>
        <taxon>Fabaceae</taxon>
        <taxon>Papilionoideae</taxon>
        <taxon>50 kb inversion clade</taxon>
        <taxon>NPAAA clade</taxon>
        <taxon>Hologalegina</taxon>
        <taxon>IRL clade</taxon>
        <taxon>Trifolieae</taxon>
        <taxon>Medicago</taxon>
    </lineage>
</organism>
<reference evidence="1 3" key="2">
    <citation type="journal article" date="2014" name="BMC Genomics">
        <title>An improved genome release (version Mt4.0) for the model legume Medicago truncatula.</title>
        <authorList>
            <person name="Tang H."/>
            <person name="Krishnakumar V."/>
            <person name="Bidwell S."/>
            <person name="Rosen B."/>
            <person name="Chan A."/>
            <person name="Zhou S."/>
            <person name="Gentzbittel L."/>
            <person name="Childs K.L."/>
            <person name="Yandell M."/>
            <person name="Gundlach H."/>
            <person name="Mayer K.F."/>
            <person name="Schwartz D.C."/>
            <person name="Town C.D."/>
        </authorList>
    </citation>
    <scope>GENOME REANNOTATION</scope>
    <source>
        <strain evidence="1">A17</strain>
        <strain evidence="2 3">cv. Jemalong A17</strain>
    </source>
</reference>
<gene>
    <name evidence="1" type="ordered locus">MTR_6g049040</name>
</gene>
<protein>
    <submittedName>
        <fullName evidence="1">Albumin-2 protein</fullName>
    </submittedName>
</protein>